<dbReference type="EMBL" id="JAHRIO010071913">
    <property type="protein sequence ID" value="MEQ2182280.1"/>
    <property type="molecule type" value="Genomic_DNA"/>
</dbReference>
<protein>
    <recommendedName>
        <fullName evidence="1">Synergin gamma C-terminal domain-containing protein</fullName>
    </recommendedName>
</protein>
<reference evidence="2 3" key="1">
    <citation type="submission" date="2021-06" db="EMBL/GenBank/DDBJ databases">
        <authorList>
            <person name="Palmer J.M."/>
        </authorList>
    </citation>
    <scope>NUCLEOTIDE SEQUENCE [LARGE SCALE GENOMIC DNA]</scope>
    <source>
        <strain evidence="2 3">GA_2019</strain>
        <tissue evidence="2">Muscle</tissue>
    </source>
</reference>
<dbReference type="InterPro" id="IPR059024">
    <property type="entry name" value="SYNRG_C"/>
</dbReference>
<feature type="domain" description="Synergin gamma C-terminal" evidence="1">
    <location>
        <begin position="1"/>
        <end position="83"/>
    </location>
</feature>
<dbReference type="PANTHER" id="PTHR15463:SF2">
    <property type="entry name" value="SYNERGIN GAMMA"/>
    <property type="match status" value="1"/>
</dbReference>
<dbReference type="InterPro" id="IPR039656">
    <property type="entry name" value="SYNRG"/>
</dbReference>
<feature type="non-terminal residue" evidence="2">
    <location>
        <position position="1"/>
    </location>
</feature>
<evidence type="ECO:0000313" key="3">
    <source>
        <dbReference type="Proteomes" id="UP001476798"/>
    </source>
</evidence>
<gene>
    <name evidence="2" type="ORF">GOODEAATRI_020673</name>
</gene>
<name>A0ABV0PFP4_9TELE</name>
<evidence type="ECO:0000259" key="1">
    <source>
        <dbReference type="Pfam" id="PF25999"/>
    </source>
</evidence>
<accession>A0ABV0PFP4</accession>
<organism evidence="2 3">
    <name type="scientific">Goodea atripinnis</name>
    <dbReference type="NCBI Taxonomy" id="208336"/>
    <lineage>
        <taxon>Eukaryota</taxon>
        <taxon>Metazoa</taxon>
        <taxon>Chordata</taxon>
        <taxon>Craniata</taxon>
        <taxon>Vertebrata</taxon>
        <taxon>Euteleostomi</taxon>
        <taxon>Actinopterygii</taxon>
        <taxon>Neopterygii</taxon>
        <taxon>Teleostei</taxon>
        <taxon>Neoteleostei</taxon>
        <taxon>Acanthomorphata</taxon>
        <taxon>Ovalentaria</taxon>
        <taxon>Atherinomorphae</taxon>
        <taxon>Cyprinodontiformes</taxon>
        <taxon>Goodeidae</taxon>
        <taxon>Goodea</taxon>
    </lineage>
</organism>
<evidence type="ECO:0000313" key="2">
    <source>
        <dbReference type="EMBL" id="MEQ2182280.1"/>
    </source>
</evidence>
<sequence length="115" mass="12640">VITKANNTLNGISSSSVCTEVIQSAQGMEYLLGVVEVYRVTRRVELGIKATAVCSEKLQQQLKDISRVWNNLIGFMSLAKLVSLRFKGQHAGADCLSLSLCCSARARWMVQARYG</sequence>
<comment type="caution">
    <text evidence="2">The sequence shown here is derived from an EMBL/GenBank/DDBJ whole genome shotgun (WGS) entry which is preliminary data.</text>
</comment>
<dbReference type="Proteomes" id="UP001476798">
    <property type="component" value="Unassembled WGS sequence"/>
</dbReference>
<dbReference type="PANTHER" id="PTHR15463">
    <property type="entry name" value="AP1 GAMMA SUBUNIT BINDING PROTEIN 1"/>
    <property type="match status" value="1"/>
</dbReference>
<dbReference type="Pfam" id="PF25999">
    <property type="entry name" value="SYNRG_C"/>
    <property type="match status" value="1"/>
</dbReference>
<keyword evidence="3" id="KW-1185">Reference proteome</keyword>
<proteinExistence type="predicted"/>